<keyword evidence="2" id="KW-0805">Transcription regulation</keyword>
<dbReference type="Pfam" id="PF25000">
    <property type="entry name" value="DUF7779"/>
    <property type="match status" value="1"/>
</dbReference>
<dbReference type="GO" id="GO:0006355">
    <property type="term" value="P:regulation of DNA-templated transcription"/>
    <property type="evidence" value="ECO:0007669"/>
    <property type="project" value="InterPro"/>
</dbReference>
<feature type="domain" description="OmpR/PhoB-type" evidence="5">
    <location>
        <begin position="25"/>
        <end position="97"/>
    </location>
</feature>
<accession>A0A561SM15</accession>
<dbReference type="PANTHER" id="PTHR35807:SF1">
    <property type="entry name" value="TRANSCRIPTIONAL REGULATOR REDD"/>
    <property type="match status" value="1"/>
</dbReference>
<protein>
    <submittedName>
        <fullName evidence="7">DNA-binding SARP family transcriptional activator</fullName>
    </submittedName>
</protein>
<evidence type="ECO:0000313" key="8">
    <source>
        <dbReference type="Proteomes" id="UP000321261"/>
    </source>
</evidence>
<dbReference type="InterPro" id="IPR056681">
    <property type="entry name" value="DUF7779"/>
</dbReference>
<dbReference type="InterPro" id="IPR019734">
    <property type="entry name" value="TPR_rpt"/>
</dbReference>
<evidence type="ECO:0000256" key="1">
    <source>
        <dbReference type="ARBA" id="ARBA00005820"/>
    </source>
</evidence>
<evidence type="ECO:0000256" key="4">
    <source>
        <dbReference type="ARBA" id="ARBA00023163"/>
    </source>
</evidence>
<evidence type="ECO:0000256" key="3">
    <source>
        <dbReference type="ARBA" id="ARBA00023125"/>
    </source>
</evidence>
<dbReference type="InterPro" id="IPR005158">
    <property type="entry name" value="BTAD"/>
</dbReference>
<dbReference type="CDD" id="cd15831">
    <property type="entry name" value="BTAD"/>
    <property type="match status" value="1"/>
</dbReference>
<dbReference type="InterPro" id="IPR027417">
    <property type="entry name" value="P-loop_NTPase"/>
</dbReference>
<dbReference type="SMART" id="SM00862">
    <property type="entry name" value="Trans_reg_C"/>
    <property type="match status" value="1"/>
</dbReference>
<dbReference type="GO" id="GO:0003677">
    <property type="term" value="F:DNA binding"/>
    <property type="evidence" value="ECO:0007669"/>
    <property type="project" value="UniProtKB-KW"/>
</dbReference>
<keyword evidence="3 7" id="KW-0238">DNA-binding</keyword>
<dbReference type="GO" id="GO:0000160">
    <property type="term" value="P:phosphorelay signal transduction system"/>
    <property type="evidence" value="ECO:0007669"/>
    <property type="project" value="InterPro"/>
</dbReference>
<comment type="caution">
    <text evidence="7">The sequence shown here is derived from an EMBL/GenBank/DDBJ whole genome shotgun (WGS) entry which is preliminary data.</text>
</comment>
<organism evidence="7 8">
    <name type="scientific">Pseudonocardia hierapolitana</name>
    <dbReference type="NCBI Taxonomy" id="1128676"/>
    <lineage>
        <taxon>Bacteria</taxon>
        <taxon>Bacillati</taxon>
        <taxon>Actinomycetota</taxon>
        <taxon>Actinomycetes</taxon>
        <taxon>Pseudonocardiales</taxon>
        <taxon>Pseudonocardiaceae</taxon>
        <taxon>Pseudonocardia</taxon>
    </lineage>
</organism>
<dbReference type="Gene3D" id="3.40.50.300">
    <property type="entry name" value="P-loop containing nucleotide triphosphate hydrolases"/>
    <property type="match status" value="1"/>
</dbReference>
<dbReference type="SUPFAM" id="SSF52540">
    <property type="entry name" value="P-loop containing nucleoside triphosphate hydrolases"/>
    <property type="match status" value="1"/>
</dbReference>
<dbReference type="SUPFAM" id="SSF48452">
    <property type="entry name" value="TPR-like"/>
    <property type="match status" value="4"/>
</dbReference>
<evidence type="ECO:0000256" key="2">
    <source>
        <dbReference type="ARBA" id="ARBA00023015"/>
    </source>
</evidence>
<dbReference type="Gene3D" id="1.10.10.10">
    <property type="entry name" value="Winged helix-like DNA-binding domain superfamily/Winged helix DNA-binding domain"/>
    <property type="match status" value="1"/>
</dbReference>
<dbReference type="Gene3D" id="1.25.40.10">
    <property type="entry name" value="Tetratricopeptide repeat domain"/>
    <property type="match status" value="3"/>
</dbReference>
<dbReference type="AlphaFoldDB" id="A0A561SM15"/>
<evidence type="ECO:0000313" key="7">
    <source>
        <dbReference type="EMBL" id="TWF75876.1"/>
    </source>
</evidence>
<keyword evidence="8" id="KW-1185">Reference proteome</keyword>
<name>A0A561SM15_9PSEU</name>
<dbReference type="Proteomes" id="UP000321261">
    <property type="component" value="Unassembled WGS sequence"/>
</dbReference>
<proteinExistence type="inferred from homology"/>
<evidence type="ECO:0000259" key="5">
    <source>
        <dbReference type="SMART" id="SM00862"/>
    </source>
</evidence>
<dbReference type="InterPro" id="IPR036388">
    <property type="entry name" value="WH-like_DNA-bd_sf"/>
</dbReference>
<gene>
    <name evidence="7" type="ORF">FHX44_111761</name>
</gene>
<dbReference type="InterPro" id="IPR001867">
    <property type="entry name" value="OmpR/PhoB-type_DNA-bd"/>
</dbReference>
<dbReference type="SUPFAM" id="SSF46894">
    <property type="entry name" value="C-terminal effector domain of the bipartite response regulators"/>
    <property type="match status" value="1"/>
</dbReference>
<dbReference type="SMART" id="SM00028">
    <property type="entry name" value="TPR"/>
    <property type="match status" value="3"/>
</dbReference>
<dbReference type="Pfam" id="PF13424">
    <property type="entry name" value="TPR_12"/>
    <property type="match status" value="2"/>
</dbReference>
<dbReference type="InterPro" id="IPR011990">
    <property type="entry name" value="TPR-like_helical_dom_sf"/>
</dbReference>
<dbReference type="Pfam" id="PF03704">
    <property type="entry name" value="BTAD"/>
    <property type="match status" value="1"/>
</dbReference>
<comment type="similarity">
    <text evidence="1">Belongs to the AfsR/DnrI/RedD regulatory family.</text>
</comment>
<dbReference type="InterPro" id="IPR051677">
    <property type="entry name" value="AfsR-DnrI-RedD_regulator"/>
</dbReference>
<feature type="domain" description="Bacterial transcriptional activator" evidence="6">
    <location>
        <begin position="104"/>
        <end position="250"/>
    </location>
</feature>
<sequence length="975" mass="104661">MHGASTRDRDVVLHVLGDFAATVDDRPVALGGPRQKAVLARILAGSDETVSAEQVVDDVWGERSVDSTVASVHAYVSRLRRLLGGDAIPRRAGRYLIDREVVTVDADLFVDDVSRGREALARGADDAAAAILDAALGRWRGPDAFGAMREAHFLAPLAAKWEQLYVLAAEALADAHARCGRAGDDVALLHELAERDPLRESVAVRLVRALYAAGRQADALAAFERCRHALAEQLGVDPTPELRRVHAAVLAQEPLPAAVSSALPTNLPPRNRSFVGREDVLAEVSGVLDDDVRRPRAVALVGLAGVGKTELALELAHRRRRTGRVAWWVAAEDPAGTATGLADLAAALGIVAFERGEDTHAALWTELDRAPGWVLVFDNADDPALLEPFLPAARHGDVVITSRNPAWRRLARPVTVSSLRRTESVRYVVGRTGDAAAEADTLAEQVGDLPLALEQACAYIEQTGMSVPDYVELFRERRASLLLRDPLDSRPTVATTWGLAFDRLYQRSPRAAGLLEAIAFLAPDAITVATLRRLGHPEMFADELDLQDALAELLRLSLVDRDSGFVRVHRLVQDVVRARLPVGVRRRRLVEAVRACTGDGADTEDAGAHLLTVAAHAEALGTVPDGLVEALAELAGRQAARALYPAAQRVLETALRLQHEIDDAVLHGTLVCRLGEVLDAAGYLAPALDLHRRAVRILDSTLDPDDVVLAHAYNRLGHVLNCADDAVAAIDAHERALLALQKAGRDDLVPPVLVDLGYTLWAAGRLGPAGEALRAGRELLEGHGRRDDRDWAHATAGLGIVAQDGGNLEEAVSLQRTALDVFTRVCGPEHPDTAQTLDKLGYALRLSGRADEAVEVHLRAVRLLERVLGADDSRVAMTLTNLGLAYADAGRTGEAIEAQARARRIFHAALGPAHASTLLADRRLAVALAASGNQVRARTLMNAVLEVAEQRLEDNPAEQARIAADAARVFGSDTV</sequence>
<evidence type="ECO:0000259" key="6">
    <source>
        <dbReference type="SMART" id="SM01043"/>
    </source>
</evidence>
<keyword evidence="4" id="KW-0804">Transcription</keyword>
<dbReference type="SMART" id="SM01043">
    <property type="entry name" value="BTAD"/>
    <property type="match status" value="1"/>
</dbReference>
<dbReference type="InterPro" id="IPR016032">
    <property type="entry name" value="Sig_transdc_resp-reg_C-effctor"/>
</dbReference>
<reference evidence="7 8" key="1">
    <citation type="submission" date="2019-06" db="EMBL/GenBank/DDBJ databases">
        <title>Sequencing the genomes of 1000 actinobacteria strains.</title>
        <authorList>
            <person name="Klenk H.-P."/>
        </authorList>
    </citation>
    <scope>NUCLEOTIDE SEQUENCE [LARGE SCALE GENOMIC DNA]</scope>
    <source>
        <strain evidence="7 8">DSM 45671</strain>
    </source>
</reference>
<dbReference type="PANTHER" id="PTHR35807">
    <property type="entry name" value="TRANSCRIPTIONAL REGULATOR REDD-RELATED"/>
    <property type="match status" value="1"/>
</dbReference>
<dbReference type="EMBL" id="VIWU01000001">
    <property type="protein sequence ID" value="TWF75876.1"/>
    <property type="molecule type" value="Genomic_DNA"/>
</dbReference>